<reference evidence="2 3" key="1">
    <citation type="submission" date="2024-11" db="EMBL/GenBank/DDBJ databases">
        <title>Chromosome-level genome assembly of the freshwater bivalve Anodonta woodiana.</title>
        <authorList>
            <person name="Chen X."/>
        </authorList>
    </citation>
    <scope>NUCLEOTIDE SEQUENCE [LARGE SCALE GENOMIC DNA]</scope>
    <source>
        <strain evidence="2">MN2024</strain>
        <tissue evidence="2">Gills</tissue>
    </source>
</reference>
<accession>A0ABD3VN37</accession>
<evidence type="ECO:0000313" key="3">
    <source>
        <dbReference type="Proteomes" id="UP001634394"/>
    </source>
</evidence>
<name>A0ABD3VN37_SINWO</name>
<protein>
    <submittedName>
        <fullName evidence="2">Uncharacterized protein</fullName>
    </submittedName>
</protein>
<feature type="transmembrane region" description="Helical" evidence="1">
    <location>
        <begin position="20"/>
        <end position="44"/>
    </location>
</feature>
<organism evidence="2 3">
    <name type="scientific">Sinanodonta woodiana</name>
    <name type="common">Chinese pond mussel</name>
    <name type="synonym">Anodonta woodiana</name>
    <dbReference type="NCBI Taxonomy" id="1069815"/>
    <lineage>
        <taxon>Eukaryota</taxon>
        <taxon>Metazoa</taxon>
        <taxon>Spiralia</taxon>
        <taxon>Lophotrochozoa</taxon>
        <taxon>Mollusca</taxon>
        <taxon>Bivalvia</taxon>
        <taxon>Autobranchia</taxon>
        <taxon>Heteroconchia</taxon>
        <taxon>Palaeoheterodonta</taxon>
        <taxon>Unionida</taxon>
        <taxon>Unionoidea</taxon>
        <taxon>Unionidae</taxon>
        <taxon>Unioninae</taxon>
        <taxon>Sinanodonta</taxon>
    </lineage>
</organism>
<gene>
    <name evidence="2" type="ORF">ACJMK2_008679</name>
</gene>
<keyword evidence="1" id="KW-1133">Transmembrane helix</keyword>
<evidence type="ECO:0000313" key="2">
    <source>
        <dbReference type="EMBL" id="KAL3862726.1"/>
    </source>
</evidence>
<evidence type="ECO:0000256" key="1">
    <source>
        <dbReference type="SAM" id="Phobius"/>
    </source>
</evidence>
<keyword evidence="3" id="KW-1185">Reference proteome</keyword>
<dbReference type="EMBL" id="JBJQND010000011">
    <property type="protein sequence ID" value="KAL3862726.1"/>
    <property type="molecule type" value="Genomic_DNA"/>
</dbReference>
<proteinExistence type="predicted"/>
<comment type="caution">
    <text evidence="2">The sequence shown here is derived from an EMBL/GenBank/DDBJ whole genome shotgun (WGS) entry which is preliminary data.</text>
</comment>
<keyword evidence="1" id="KW-0812">Transmembrane</keyword>
<dbReference type="Proteomes" id="UP001634394">
    <property type="component" value="Unassembled WGS sequence"/>
</dbReference>
<keyword evidence="1" id="KW-0472">Membrane</keyword>
<dbReference type="AlphaFoldDB" id="A0ABD3VN37"/>
<sequence length="171" mass="20278">MLRTICQRVPLYIDIGDVRTIKIISGLLGFSLLLQIITFTTPGWRVYKNEEKGKEEYMALMYDVRCDSQGCKTYAVSEDEYKKGQPNPFWICPYPGTSDLCPMTVYFTFFTYRQHQDLPASQEHKKDYRGIKLIINSVNNKQNLYFFAIYIRKIVTECRYFFFYCNQPKRS</sequence>